<evidence type="ECO:0000259" key="5">
    <source>
        <dbReference type="Pfam" id="PF00296"/>
    </source>
</evidence>
<keyword evidence="3" id="KW-0560">Oxidoreductase</keyword>
<evidence type="ECO:0000256" key="2">
    <source>
        <dbReference type="ARBA" id="ARBA00022643"/>
    </source>
</evidence>
<dbReference type="SUPFAM" id="SSF51679">
    <property type="entry name" value="Bacterial luciferase-like"/>
    <property type="match status" value="1"/>
</dbReference>
<evidence type="ECO:0000256" key="3">
    <source>
        <dbReference type="ARBA" id="ARBA00023002"/>
    </source>
</evidence>
<dbReference type="GO" id="GO:0046306">
    <property type="term" value="P:alkanesulfonate catabolic process"/>
    <property type="evidence" value="ECO:0007669"/>
    <property type="project" value="TreeGrafter"/>
</dbReference>
<keyword evidence="1" id="KW-0285">Flavoprotein</keyword>
<evidence type="ECO:0000256" key="1">
    <source>
        <dbReference type="ARBA" id="ARBA00022630"/>
    </source>
</evidence>
<dbReference type="PANTHER" id="PTHR42847">
    <property type="entry name" value="ALKANESULFONATE MONOOXYGENASE"/>
    <property type="match status" value="1"/>
</dbReference>
<organism evidence="6">
    <name type="scientific">freshwater metagenome</name>
    <dbReference type="NCBI Taxonomy" id="449393"/>
    <lineage>
        <taxon>unclassified sequences</taxon>
        <taxon>metagenomes</taxon>
        <taxon>ecological metagenomes</taxon>
    </lineage>
</organism>
<name>A0A6J6F344_9ZZZZ</name>
<feature type="domain" description="Luciferase-like" evidence="5">
    <location>
        <begin position="19"/>
        <end position="199"/>
    </location>
</feature>
<keyword evidence="4" id="KW-0503">Monooxygenase</keyword>
<reference evidence="6" key="1">
    <citation type="submission" date="2020-05" db="EMBL/GenBank/DDBJ databases">
        <authorList>
            <person name="Chiriac C."/>
            <person name="Salcher M."/>
            <person name="Ghai R."/>
            <person name="Kavagutti S V."/>
        </authorList>
    </citation>
    <scope>NUCLEOTIDE SEQUENCE</scope>
</reference>
<accession>A0A6J6F344</accession>
<gene>
    <name evidence="6" type="ORF">UFOPK1722_01065</name>
</gene>
<sequence length="299" mass="32544">MKFVFQYPDFHGLDGDMLDAGDVGDLATRAENAGWHGFAFTEHPAPSAKWLAAGGHQSLDPFVALAHVGAVTHRLQLITYISVLPYRNPMITAKAAATVDKLSNGRFVLGVGTGYLKAEYFAVGVDFDERNEIFDEALAVMPMHWSGEPFDFSGKHFDCRGIIGRPRPVQQPIPIWIGGNSTLTLRRIASTGQGWMPLVSDAPISPTVRSPVLSTPEQVAERLVVLRDLAGDRYESLSIMIPYSDHSIHDLGRDVERHRDLLGRIAAIGTTHVAIAGPSASHPASAEFVQGFAETYMPS</sequence>
<evidence type="ECO:0000256" key="4">
    <source>
        <dbReference type="ARBA" id="ARBA00023033"/>
    </source>
</evidence>
<keyword evidence="2" id="KW-0288">FMN</keyword>
<dbReference type="InterPro" id="IPR050172">
    <property type="entry name" value="SsuD_RutA_monooxygenase"/>
</dbReference>
<dbReference type="GO" id="GO:0008726">
    <property type="term" value="F:alkanesulfonate monooxygenase activity"/>
    <property type="evidence" value="ECO:0007669"/>
    <property type="project" value="TreeGrafter"/>
</dbReference>
<dbReference type="Gene3D" id="3.20.20.30">
    <property type="entry name" value="Luciferase-like domain"/>
    <property type="match status" value="1"/>
</dbReference>
<protein>
    <submittedName>
        <fullName evidence="6">Unannotated protein</fullName>
    </submittedName>
</protein>
<dbReference type="Pfam" id="PF00296">
    <property type="entry name" value="Bac_luciferase"/>
    <property type="match status" value="1"/>
</dbReference>
<proteinExistence type="predicted"/>
<dbReference type="InterPro" id="IPR011251">
    <property type="entry name" value="Luciferase-like_dom"/>
</dbReference>
<dbReference type="NCBIfam" id="TIGR03619">
    <property type="entry name" value="F420_Rv2161c"/>
    <property type="match status" value="1"/>
</dbReference>
<evidence type="ECO:0000313" key="6">
    <source>
        <dbReference type="EMBL" id="CAB4581364.1"/>
    </source>
</evidence>
<dbReference type="InterPro" id="IPR036661">
    <property type="entry name" value="Luciferase-like_sf"/>
</dbReference>
<dbReference type="PANTHER" id="PTHR42847:SF4">
    <property type="entry name" value="ALKANESULFONATE MONOOXYGENASE-RELATED"/>
    <property type="match status" value="1"/>
</dbReference>
<dbReference type="AlphaFoldDB" id="A0A6J6F344"/>
<dbReference type="InterPro" id="IPR019921">
    <property type="entry name" value="Lucif-like_OxRdtase_Rv2161c"/>
</dbReference>
<dbReference type="EMBL" id="CAEZTS010000088">
    <property type="protein sequence ID" value="CAB4581364.1"/>
    <property type="molecule type" value="Genomic_DNA"/>
</dbReference>